<comment type="caution">
    <text evidence="3">The sequence shown here is derived from an EMBL/GenBank/DDBJ whole genome shotgun (WGS) entry which is preliminary data.</text>
</comment>
<evidence type="ECO:0000313" key="3">
    <source>
        <dbReference type="EMBL" id="CAK0849470.1"/>
    </source>
</evidence>
<evidence type="ECO:0000256" key="2">
    <source>
        <dbReference type="SAM" id="SignalP"/>
    </source>
</evidence>
<sequence>MAPAPDCSRNCRKGMMIVALGIATLARAAVRVAEADQGSGLPADSKEASCDAELLDDTDSQKTSLLQQSRAFVLDQGVQRQAAQQAPAPPNSTRAAKVQLYGSSQCQCIGINSEGTMKISVNGTTLDYPRATGSSCQAWDSQRHPDCQSSSSPSWCRSSWCYVDAASCDLRGAQAPEVSLYLQDARFQGRQLYYSYATCGSTDTWTADRHVERLLQPEGGGRLRQALVKVRVDWLDVRREGPRGEHLGRSGGPARGIRPGPRAARALASPASAGPLSLGLTADGTRWRILLM</sequence>
<evidence type="ECO:0000313" key="4">
    <source>
        <dbReference type="Proteomes" id="UP001189429"/>
    </source>
</evidence>
<feature type="region of interest" description="Disordered" evidence="1">
    <location>
        <begin position="241"/>
        <end position="261"/>
    </location>
</feature>
<reference evidence="3" key="1">
    <citation type="submission" date="2023-10" db="EMBL/GenBank/DDBJ databases">
        <authorList>
            <person name="Chen Y."/>
            <person name="Shah S."/>
            <person name="Dougan E. K."/>
            <person name="Thang M."/>
            <person name="Chan C."/>
        </authorList>
    </citation>
    <scope>NUCLEOTIDE SEQUENCE [LARGE SCALE GENOMIC DNA]</scope>
</reference>
<gene>
    <name evidence="3" type="ORF">PCOR1329_LOCUS42150</name>
</gene>
<feature type="chain" id="PRO_5046533787" evidence="2">
    <location>
        <begin position="36"/>
        <end position="292"/>
    </location>
</feature>
<keyword evidence="4" id="KW-1185">Reference proteome</keyword>
<organism evidence="3 4">
    <name type="scientific">Prorocentrum cordatum</name>
    <dbReference type="NCBI Taxonomy" id="2364126"/>
    <lineage>
        <taxon>Eukaryota</taxon>
        <taxon>Sar</taxon>
        <taxon>Alveolata</taxon>
        <taxon>Dinophyceae</taxon>
        <taxon>Prorocentrales</taxon>
        <taxon>Prorocentraceae</taxon>
        <taxon>Prorocentrum</taxon>
    </lineage>
</organism>
<protein>
    <submittedName>
        <fullName evidence="3">Uncharacterized protein</fullName>
    </submittedName>
</protein>
<evidence type="ECO:0000256" key="1">
    <source>
        <dbReference type="SAM" id="MobiDB-lite"/>
    </source>
</evidence>
<name>A0ABN9TTB0_9DINO</name>
<proteinExistence type="predicted"/>
<feature type="signal peptide" evidence="2">
    <location>
        <begin position="1"/>
        <end position="35"/>
    </location>
</feature>
<accession>A0ABN9TTB0</accession>
<dbReference type="EMBL" id="CAUYUJ010015061">
    <property type="protein sequence ID" value="CAK0849470.1"/>
    <property type="molecule type" value="Genomic_DNA"/>
</dbReference>
<dbReference type="Proteomes" id="UP001189429">
    <property type="component" value="Unassembled WGS sequence"/>
</dbReference>
<keyword evidence="2" id="KW-0732">Signal</keyword>